<dbReference type="Proteomes" id="UP001165633">
    <property type="component" value="Unassembled WGS sequence"/>
</dbReference>
<evidence type="ECO:0000256" key="5">
    <source>
        <dbReference type="ARBA" id="ARBA00023186"/>
    </source>
</evidence>
<dbReference type="NCBIfam" id="NF004392">
    <property type="entry name" value="PRK05751.1-3"/>
    <property type="match status" value="1"/>
</dbReference>
<dbReference type="PANTHER" id="PTHR36918:SF1">
    <property type="entry name" value="PROTEIN-EXPORT PROTEIN SECB"/>
    <property type="match status" value="1"/>
</dbReference>
<comment type="subcellular location">
    <subcellularLocation>
        <location evidence="6">Cytoplasm</location>
    </subcellularLocation>
</comment>
<dbReference type="HAMAP" id="MF_00821">
    <property type="entry name" value="SecB"/>
    <property type="match status" value="1"/>
</dbReference>
<comment type="similarity">
    <text evidence="1 6">Belongs to the SecB family.</text>
</comment>
<evidence type="ECO:0000256" key="3">
    <source>
        <dbReference type="ARBA" id="ARBA00022927"/>
    </source>
</evidence>
<comment type="function">
    <text evidence="6">One of the proteins required for the normal export of preproteins out of the cell cytoplasm. It is a molecular chaperone that binds to a subset of precursor proteins, maintaining them in a translocation-competent state. It also specifically binds to its receptor SecA.</text>
</comment>
<keyword evidence="5 6" id="KW-0143">Chaperone</keyword>
<keyword evidence="6" id="KW-0963">Cytoplasm</keyword>
<dbReference type="RefSeq" id="WP_266126564.1">
    <property type="nucleotide sequence ID" value="NZ_JANIDV010000001.1"/>
</dbReference>
<keyword evidence="4 6" id="KW-0811">Translocation</keyword>
<reference evidence="7" key="1">
    <citation type="submission" date="2022-07" db="EMBL/GenBank/DDBJ databases">
        <title>Bombella genomes.</title>
        <authorList>
            <person name="Harer L."/>
            <person name="Styblova S."/>
            <person name="Ehrmann M."/>
        </authorList>
    </citation>
    <scope>NUCLEOTIDE SEQUENCE</scope>
    <source>
        <strain evidence="7">TMW 2.2559</strain>
    </source>
</reference>
<dbReference type="EMBL" id="JANIDV010000001">
    <property type="protein sequence ID" value="MCX5615559.1"/>
    <property type="molecule type" value="Genomic_DNA"/>
</dbReference>
<name>A0ABT3WB29_9PROT</name>
<dbReference type="Pfam" id="PF02556">
    <property type="entry name" value="SecB"/>
    <property type="match status" value="1"/>
</dbReference>
<organism evidence="7 8">
    <name type="scientific">Bombella dulcis</name>
    <dbReference type="NCBI Taxonomy" id="2967339"/>
    <lineage>
        <taxon>Bacteria</taxon>
        <taxon>Pseudomonadati</taxon>
        <taxon>Pseudomonadota</taxon>
        <taxon>Alphaproteobacteria</taxon>
        <taxon>Acetobacterales</taxon>
        <taxon>Acetobacteraceae</taxon>
        <taxon>Bombella</taxon>
    </lineage>
</organism>
<sequence>MSDKTNPETPQDNTPPSLPLAINLQYAKDLSFEVPRGATTFTALQSAPMVGVNVDVQASRIEKDQSIYEVTLLIRAEATEAPTGSSEEPGPVVFIAELAYAAIITLDNPPQELIEPILLVEVPRLIFPFARAIISDVTRDGGFPPVAIQPIDFAAMWQAKQEQNFPEPEGEA</sequence>
<keyword evidence="2 6" id="KW-0813">Transport</keyword>
<protein>
    <recommendedName>
        <fullName evidence="6">Protein-export protein SecB</fullName>
    </recommendedName>
</protein>
<evidence type="ECO:0000313" key="7">
    <source>
        <dbReference type="EMBL" id="MCX5615559.1"/>
    </source>
</evidence>
<proteinExistence type="inferred from homology"/>
<dbReference type="InterPro" id="IPR035958">
    <property type="entry name" value="SecB-like_sf"/>
</dbReference>
<dbReference type="InterPro" id="IPR003708">
    <property type="entry name" value="SecB"/>
</dbReference>
<dbReference type="SUPFAM" id="SSF54611">
    <property type="entry name" value="SecB-like"/>
    <property type="match status" value="1"/>
</dbReference>
<evidence type="ECO:0000256" key="4">
    <source>
        <dbReference type="ARBA" id="ARBA00023010"/>
    </source>
</evidence>
<gene>
    <name evidence="6 7" type="primary">secB</name>
    <name evidence="7" type="ORF">NQF87_00980</name>
</gene>
<dbReference type="PANTHER" id="PTHR36918">
    <property type="match status" value="1"/>
</dbReference>
<evidence type="ECO:0000256" key="2">
    <source>
        <dbReference type="ARBA" id="ARBA00022448"/>
    </source>
</evidence>
<dbReference type="Gene3D" id="3.10.420.10">
    <property type="entry name" value="SecB-like"/>
    <property type="match status" value="1"/>
</dbReference>
<evidence type="ECO:0000256" key="1">
    <source>
        <dbReference type="ARBA" id="ARBA00009990"/>
    </source>
</evidence>
<keyword evidence="3 6" id="KW-0653">Protein transport</keyword>
<comment type="caution">
    <text evidence="7">The sequence shown here is derived from an EMBL/GenBank/DDBJ whole genome shotgun (WGS) entry which is preliminary data.</text>
</comment>
<keyword evidence="8" id="KW-1185">Reference proteome</keyword>
<evidence type="ECO:0000256" key="6">
    <source>
        <dbReference type="HAMAP-Rule" id="MF_00821"/>
    </source>
</evidence>
<evidence type="ECO:0000313" key="8">
    <source>
        <dbReference type="Proteomes" id="UP001165633"/>
    </source>
</evidence>
<comment type="subunit">
    <text evidence="6">Homotetramer, a dimer of dimers. One homotetramer interacts with 1 SecA dimer.</text>
</comment>
<accession>A0ABT3WB29</accession>
<dbReference type="PRINTS" id="PR01594">
    <property type="entry name" value="SECBCHAPRONE"/>
</dbReference>